<feature type="transmembrane region" description="Helical" evidence="1">
    <location>
        <begin position="109"/>
        <end position="127"/>
    </location>
</feature>
<dbReference type="Proteomes" id="UP000676310">
    <property type="component" value="Unassembled WGS sequence"/>
</dbReference>
<feature type="transmembrane region" description="Helical" evidence="1">
    <location>
        <begin position="269"/>
        <end position="289"/>
    </location>
</feature>
<evidence type="ECO:0000313" key="2">
    <source>
        <dbReference type="EMBL" id="CAG5159396.1"/>
    </source>
</evidence>
<dbReference type="OrthoDB" id="3177213at2759"/>
<feature type="transmembrane region" description="Helical" evidence="1">
    <location>
        <begin position="504"/>
        <end position="525"/>
    </location>
</feature>
<keyword evidence="1" id="KW-0812">Transmembrane</keyword>
<dbReference type="InterPro" id="IPR010640">
    <property type="entry name" value="Low_temperature_requirement_A"/>
</dbReference>
<evidence type="ECO:0000313" key="3">
    <source>
        <dbReference type="Proteomes" id="UP000676310"/>
    </source>
</evidence>
<name>A0A8J2I306_9PLEO</name>
<feature type="transmembrane region" description="Helical" evidence="1">
    <location>
        <begin position="342"/>
        <end position="366"/>
    </location>
</feature>
<dbReference type="PANTHER" id="PTHR42101:SF1">
    <property type="entry name" value="LOW TEMPERATURE REQUIREMENT A"/>
    <property type="match status" value="1"/>
</dbReference>
<dbReference type="EMBL" id="CAJRGZ010000019">
    <property type="protein sequence ID" value="CAG5159396.1"/>
    <property type="molecule type" value="Genomic_DNA"/>
</dbReference>
<feature type="transmembrane region" description="Helical" evidence="1">
    <location>
        <begin position="235"/>
        <end position="257"/>
    </location>
</feature>
<organism evidence="2 3">
    <name type="scientific">Alternaria atra</name>
    <dbReference type="NCBI Taxonomy" id="119953"/>
    <lineage>
        <taxon>Eukaryota</taxon>
        <taxon>Fungi</taxon>
        <taxon>Dikarya</taxon>
        <taxon>Ascomycota</taxon>
        <taxon>Pezizomycotina</taxon>
        <taxon>Dothideomycetes</taxon>
        <taxon>Pleosporomycetidae</taxon>
        <taxon>Pleosporales</taxon>
        <taxon>Pleosporineae</taxon>
        <taxon>Pleosporaceae</taxon>
        <taxon>Alternaria</taxon>
        <taxon>Alternaria sect. Ulocladioides</taxon>
    </lineage>
</organism>
<feature type="transmembrane region" description="Helical" evidence="1">
    <location>
        <begin position="301"/>
        <end position="321"/>
    </location>
</feature>
<evidence type="ECO:0000256" key="1">
    <source>
        <dbReference type="SAM" id="Phobius"/>
    </source>
</evidence>
<dbReference type="GeneID" id="67017354"/>
<comment type="caution">
    <text evidence="2">The sequence shown here is derived from an EMBL/GenBank/DDBJ whole genome shotgun (WGS) entry which is preliminary data.</text>
</comment>
<protein>
    <recommendedName>
        <fullName evidence="4">Low temperature requirement A</fullName>
    </recommendedName>
</protein>
<dbReference type="RefSeq" id="XP_043169116.1">
    <property type="nucleotide sequence ID" value="XM_043313181.1"/>
</dbReference>
<dbReference type="PANTHER" id="PTHR42101">
    <property type="entry name" value="CHROMOSOME 16, WHOLE GENOME SHOTGUN SEQUENCE"/>
    <property type="match status" value="1"/>
</dbReference>
<proteinExistence type="predicted"/>
<feature type="transmembrane region" description="Helical" evidence="1">
    <location>
        <begin position="193"/>
        <end position="215"/>
    </location>
</feature>
<feature type="transmembrane region" description="Helical" evidence="1">
    <location>
        <begin position="147"/>
        <end position="172"/>
    </location>
</feature>
<reference evidence="2" key="1">
    <citation type="submission" date="2021-05" db="EMBL/GenBank/DDBJ databases">
        <authorList>
            <person name="Stam R."/>
        </authorList>
    </citation>
    <scope>NUCLEOTIDE SEQUENCE</scope>
    <source>
        <strain evidence="2">CS162</strain>
    </source>
</reference>
<dbReference type="Pfam" id="PF06772">
    <property type="entry name" value="LtrA"/>
    <property type="match status" value="1"/>
</dbReference>
<dbReference type="AlphaFoldDB" id="A0A8J2I306"/>
<keyword evidence="3" id="KW-1185">Reference proteome</keyword>
<keyword evidence="1" id="KW-1133">Transmembrane helix</keyword>
<keyword evidence="1" id="KW-0472">Membrane</keyword>
<accession>A0A8J2I306</accession>
<feature type="transmembrane region" description="Helical" evidence="1">
    <location>
        <begin position="570"/>
        <end position="589"/>
    </location>
</feature>
<gene>
    <name evidence="2" type="ORF">ALTATR162_LOCUS5562</name>
</gene>
<evidence type="ECO:0008006" key="4">
    <source>
        <dbReference type="Google" id="ProtNLM"/>
    </source>
</evidence>
<sequence>MGHNYHHHNNEKKPLRWFASPLVEDHDEKEHQSPPITRENTQSIFENDAQGVNAEAGLNLEVEACTQELRDMPAFQRHAEATTQELFFDLFFVANLTTFTSLQEINDSASLRAYIGFFALLWLTWYSNSLYDVRFTADCIFERCAKALHFGVMVGFAVVVLSFILMVSRLVLAAQYAVTLYFVRKHRRTIIPLSLVIGSTLVAAVIYGSITAALPKETCNLELGVCKQFTTRVHVAWYIISSAEIIITVAISCYWRIISFKGTHIVQRMSLFTLIILGEGIIVICKAISKIVKNGSQFDSSLTGQIVASVLIIYLLYMLYFDRMHEEHFGTIKQQVWASLHFFLHIMLVLVLQGVSYLVMWVVALIRMDRVDGKFREVEALSVTGAYANGTIFANALRQKIDTYLWNTIPKGVDASKALETWNSSLIVLAQSFDNLQKDKANLTAVDMITTSLNNAESMAIQTMFDSLSISVPKTGKNTTEKVEKKVFDKTALLKKYETRFELVFDYVFLSAGLAITFMAIIAFISLPDKKRHLRQYLRLLFSIILGFAICLICLVNTNKPSQKHYMESSWMLPTICIIFFICVLVSHVRPWWHGHHKWHGA</sequence>
<feature type="transmembrane region" description="Helical" evidence="1">
    <location>
        <begin position="537"/>
        <end position="558"/>
    </location>
</feature>